<proteinExistence type="predicted"/>
<sequence>MLIPAFVAGIIKYGERTWTLKLACNDESKNIVPFYDLKGPDGLAEKTRCEIVLIMAHNLVMEFKDYIENYDICRSSFKPRHGKLTPDAINLDDYKECENVLEVEMGLMYDLLYTKAPITFTKRGCIFRSISFMCTVSVLVGLFRLIAKWHKQHYSMVDIVITGVLLVGALALEIYALILLLFSDWAMLWLIKRGRGKWANRLWQKFPWFFEKKWSKKMGQINLLKKEDNHKKWSGIIGKLGIQDKFYRYMHTTSVCVPSTLYRMIVEFIRRDDLNLGWFVGFIGSTPFHELIFFMHIITDICHRHDDTYTSQNSANSSGRHDDKETCKTLSHYMMYLLLTCRWLLPVVVSDSQLILVMNDVKLFSRYINEQVTGGRMFPMDMSRIEELAFTRDGERRNMGKIRRKSSLLELIFSDLVDKDNKEVKWEKLKNVWLAMLCYAAINGPKNYHLQQLTEGGELLNLVWFLIPQSYPFYGVDTFTLTRFFNNYFRSMPLV</sequence>
<dbReference type="EMBL" id="CM045759">
    <property type="protein sequence ID" value="KAI8016961.1"/>
    <property type="molecule type" value="Genomic_DNA"/>
</dbReference>
<dbReference type="Proteomes" id="UP001060215">
    <property type="component" value="Chromosome 2"/>
</dbReference>
<evidence type="ECO:0000313" key="1">
    <source>
        <dbReference type="EMBL" id="KAI8016961.1"/>
    </source>
</evidence>
<evidence type="ECO:0000313" key="2">
    <source>
        <dbReference type="Proteomes" id="UP001060215"/>
    </source>
</evidence>
<comment type="caution">
    <text evidence="1">The sequence shown here is derived from an EMBL/GenBank/DDBJ whole genome shotgun (WGS) entry which is preliminary data.</text>
</comment>
<organism evidence="1 2">
    <name type="scientific">Camellia lanceoleosa</name>
    <dbReference type="NCBI Taxonomy" id="1840588"/>
    <lineage>
        <taxon>Eukaryota</taxon>
        <taxon>Viridiplantae</taxon>
        <taxon>Streptophyta</taxon>
        <taxon>Embryophyta</taxon>
        <taxon>Tracheophyta</taxon>
        <taxon>Spermatophyta</taxon>
        <taxon>Magnoliopsida</taxon>
        <taxon>eudicotyledons</taxon>
        <taxon>Gunneridae</taxon>
        <taxon>Pentapetalae</taxon>
        <taxon>asterids</taxon>
        <taxon>Ericales</taxon>
        <taxon>Theaceae</taxon>
        <taxon>Camellia</taxon>
    </lineage>
</organism>
<name>A0ACC0HY99_9ERIC</name>
<gene>
    <name evidence="1" type="ORF">LOK49_LG04G00591</name>
</gene>
<keyword evidence="2" id="KW-1185">Reference proteome</keyword>
<accession>A0ACC0HY99</accession>
<reference evidence="1 2" key="1">
    <citation type="journal article" date="2022" name="Plant J.">
        <title>Chromosome-level genome of Camellia lanceoleosa provides a valuable resource for understanding genome evolution and self-incompatibility.</title>
        <authorList>
            <person name="Gong W."/>
            <person name="Xiao S."/>
            <person name="Wang L."/>
            <person name="Liao Z."/>
            <person name="Chang Y."/>
            <person name="Mo W."/>
            <person name="Hu G."/>
            <person name="Li W."/>
            <person name="Zhao G."/>
            <person name="Zhu H."/>
            <person name="Hu X."/>
            <person name="Ji K."/>
            <person name="Xiang X."/>
            <person name="Song Q."/>
            <person name="Yuan D."/>
            <person name="Jin S."/>
            <person name="Zhang L."/>
        </authorList>
    </citation>
    <scope>NUCLEOTIDE SEQUENCE [LARGE SCALE GENOMIC DNA]</scope>
    <source>
        <strain evidence="1">SQ_2022a</strain>
    </source>
</reference>
<protein>
    <submittedName>
        <fullName evidence="1">Uncharacterized protein</fullName>
    </submittedName>
</protein>